<organism evidence="6 7">
    <name type="scientific">Faecalibacter macacae</name>
    <dbReference type="NCBI Taxonomy" id="1859289"/>
    <lineage>
        <taxon>Bacteria</taxon>
        <taxon>Pseudomonadati</taxon>
        <taxon>Bacteroidota</taxon>
        <taxon>Flavobacteriia</taxon>
        <taxon>Flavobacteriales</taxon>
        <taxon>Weeksellaceae</taxon>
        <taxon>Faecalibacter</taxon>
    </lineage>
</organism>
<dbReference type="Gene3D" id="3.40.50.300">
    <property type="entry name" value="P-loop containing nucleotide triphosphate hydrolases"/>
    <property type="match status" value="1"/>
</dbReference>
<keyword evidence="4" id="KW-1133">Transmembrane helix</keyword>
<sequence>MDNYIQIENQLKEEFSNLKSRKNLLSNIRLAAFIATCILFYFYVSQDNILMLLATGILFVIFMIFVVKSTNVTNKITHISQSLLVLEDIKADDRIDEYAAINDEHFANVYNKDLDILEGQSLFNRLNKTQSYVGNVQLKHFLSHLILEKENILKRQSALEEIKNKPDWIVKFLTFSSKANLKSFEIFGELNHQFQNQSLRFLPIGLGAINLLTFIYLAVLGFPKKAVFFWIVIAVPVGFIINFIFKNRINKSLSFAFINAEQLDNLIDLLIHVENEDFKEEHNIECKNGLFNEGVKASEQLKGIKSTMDGFSALGIPIAGFLLNCFTLWKLFHTIQLENRVGTAIKNNQDWIIKLSVLEAYISFAIFNDKFDTFSKPIVSNQPFELSLKNAFHPLLSEEIAVKNDFESNRQNNIAIVTGANMAGKSTFLRTVGTNLVLAMNGANVSAEKMIFYPMDIYTSIRTVDNLSSGDSYFKNEINKLKILIDRLEEGKPQYIILDEILKGTNSEDKLIGSQKFLEKLMNSKTNLTCFIATHDLELTKMEDEYPNHIINYCFELKNVDENYFSDYKLRKGTTKMMNAIYLLKQYQIID</sequence>
<dbReference type="OrthoDB" id="9802448at2"/>
<keyword evidence="4" id="KW-0472">Membrane</keyword>
<feature type="transmembrane region" description="Helical" evidence="4">
    <location>
        <begin position="227"/>
        <end position="245"/>
    </location>
</feature>
<feature type="transmembrane region" description="Helical" evidence="4">
    <location>
        <begin position="311"/>
        <end position="332"/>
    </location>
</feature>
<keyword evidence="2" id="KW-0067">ATP-binding</keyword>
<dbReference type="GO" id="GO:0005524">
    <property type="term" value="F:ATP binding"/>
    <property type="evidence" value="ECO:0007669"/>
    <property type="project" value="UniProtKB-KW"/>
</dbReference>
<gene>
    <name evidence="6" type="ORF">EAH69_10710</name>
</gene>
<dbReference type="Pfam" id="PF00488">
    <property type="entry name" value="MutS_V"/>
    <property type="match status" value="1"/>
</dbReference>
<dbReference type="InterPro" id="IPR036187">
    <property type="entry name" value="DNA_mismatch_repair_MutS_sf"/>
</dbReference>
<evidence type="ECO:0000256" key="1">
    <source>
        <dbReference type="ARBA" id="ARBA00022741"/>
    </source>
</evidence>
<dbReference type="AlphaFoldDB" id="A0A3L9M4I6"/>
<protein>
    <recommendedName>
        <fullName evidence="5">DNA mismatch repair proteins mutS family domain-containing protein</fullName>
    </recommendedName>
</protein>
<accession>A0A3L9M4I6</accession>
<dbReference type="InterPro" id="IPR027417">
    <property type="entry name" value="P-loop_NTPase"/>
</dbReference>
<comment type="caution">
    <text evidence="6">The sequence shown here is derived from an EMBL/GenBank/DDBJ whole genome shotgun (WGS) entry which is preliminary data.</text>
</comment>
<keyword evidence="3" id="KW-0238">DNA-binding</keyword>
<feature type="transmembrane region" description="Helical" evidence="4">
    <location>
        <begin position="24"/>
        <end position="43"/>
    </location>
</feature>
<keyword evidence="7" id="KW-1185">Reference proteome</keyword>
<dbReference type="GO" id="GO:0005829">
    <property type="term" value="C:cytosol"/>
    <property type="evidence" value="ECO:0007669"/>
    <property type="project" value="TreeGrafter"/>
</dbReference>
<evidence type="ECO:0000313" key="7">
    <source>
        <dbReference type="Proteomes" id="UP000275348"/>
    </source>
</evidence>
<keyword evidence="1" id="KW-0547">Nucleotide-binding</keyword>
<dbReference type="SMART" id="SM00534">
    <property type="entry name" value="MUTSac"/>
    <property type="match status" value="1"/>
</dbReference>
<dbReference type="EMBL" id="RDOJ01000015">
    <property type="protein sequence ID" value="RLZ08060.1"/>
    <property type="molecule type" value="Genomic_DNA"/>
</dbReference>
<dbReference type="Proteomes" id="UP000275348">
    <property type="component" value="Unassembled WGS sequence"/>
</dbReference>
<proteinExistence type="predicted"/>
<dbReference type="PANTHER" id="PTHR11361:SF99">
    <property type="entry name" value="DNA MISMATCH REPAIR PROTEIN"/>
    <property type="match status" value="1"/>
</dbReference>
<reference evidence="6 7" key="1">
    <citation type="submission" date="2018-10" db="EMBL/GenBank/DDBJ databases">
        <authorList>
            <person name="Chen X."/>
        </authorList>
    </citation>
    <scope>NUCLEOTIDE SEQUENCE [LARGE SCALE GENOMIC DNA]</scope>
    <source>
        <strain evidence="6 7">YIM 102668</strain>
    </source>
</reference>
<dbReference type="SUPFAM" id="SSF48334">
    <property type="entry name" value="DNA repair protein MutS, domain III"/>
    <property type="match status" value="1"/>
</dbReference>
<dbReference type="InterPro" id="IPR045076">
    <property type="entry name" value="MutS"/>
</dbReference>
<dbReference type="RefSeq" id="WP_121935202.1">
    <property type="nucleotide sequence ID" value="NZ_RDOJ01000015.1"/>
</dbReference>
<evidence type="ECO:0000259" key="5">
    <source>
        <dbReference type="SMART" id="SM00534"/>
    </source>
</evidence>
<name>A0A3L9M4I6_9FLAO</name>
<keyword evidence="4" id="KW-0812">Transmembrane</keyword>
<evidence type="ECO:0000313" key="6">
    <source>
        <dbReference type="EMBL" id="RLZ08060.1"/>
    </source>
</evidence>
<feature type="transmembrane region" description="Helical" evidence="4">
    <location>
        <begin position="49"/>
        <end position="67"/>
    </location>
</feature>
<evidence type="ECO:0000256" key="3">
    <source>
        <dbReference type="ARBA" id="ARBA00023125"/>
    </source>
</evidence>
<dbReference type="GO" id="GO:0006298">
    <property type="term" value="P:mismatch repair"/>
    <property type="evidence" value="ECO:0007669"/>
    <property type="project" value="InterPro"/>
</dbReference>
<dbReference type="Gene3D" id="1.10.1420.10">
    <property type="match status" value="1"/>
</dbReference>
<dbReference type="InterPro" id="IPR000432">
    <property type="entry name" value="DNA_mismatch_repair_MutS_C"/>
</dbReference>
<evidence type="ECO:0000256" key="4">
    <source>
        <dbReference type="SAM" id="Phobius"/>
    </source>
</evidence>
<dbReference type="PANTHER" id="PTHR11361">
    <property type="entry name" value="DNA MISMATCH REPAIR PROTEIN MUTS FAMILY MEMBER"/>
    <property type="match status" value="1"/>
</dbReference>
<feature type="transmembrane region" description="Helical" evidence="4">
    <location>
        <begin position="201"/>
        <end position="221"/>
    </location>
</feature>
<dbReference type="GO" id="GO:0030983">
    <property type="term" value="F:mismatched DNA binding"/>
    <property type="evidence" value="ECO:0007669"/>
    <property type="project" value="InterPro"/>
</dbReference>
<feature type="domain" description="DNA mismatch repair proteins mutS family" evidence="5">
    <location>
        <begin position="412"/>
        <end position="591"/>
    </location>
</feature>
<dbReference type="SUPFAM" id="SSF52540">
    <property type="entry name" value="P-loop containing nucleoside triphosphate hydrolases"/>
    <property type="match status" value="1"/>
</dbReference>
<dbReference type="GO" id="GO:0140664">
    <property type="term" value="F:ATP-dependent DNA damage sensor activity"/>
    <property type="evidence" value="ECO:0007669"/>
    <property type="project" value="InterPro"/>
</dbReference>
<evidence type="ECO:0000256" key="2">
    <source>
        <dbReference type="ARBA" id="ARBA00022840"/>
    </source>
</evidence>